<protein>
    <submittedName>
        <fullName evidence="1">Uncharacterized protein</fullName>
    </submittedName>
</protein>
<accession>A0AAN0UCY6</accession>
<gene>
    <name evidence="1" type="ordered locus">AOLE_08330</name>
</gene>
<sequence length="46" mass="5397">MFFEVKEVGCPELISRETLKTNWNKKVKLMSELIILIIFKKPKSSV</sequence>
<dbReference type="EMBL" id="CP002080">
    <property type="protein sequence ID" value="ADI90555.1"/>
    <property type="molecule type" value="Genomic_DNA"/>
</dbReference>
<proteinExistence type="predicted"/>
<organism evidence="1 2">
    <name type="scientific">Acinetobacter oleivorans (strain JCM 16667 / KCTC 23045 / DR1)</name>
    <dbReference type="NCBI Taxonomy" id="436717"/>
    <lineage>
        <taxon>Bacteria</taxon>
        <taxon>Pseudomonadati</taxon>
        <taxon>Pseudomonadota</taxon>
        <taxon>Gammaproteobacteria</taxon>
        <taxon>Moraxellales</taxon>
        <taxon>Moraxellaceae</taxon>
        <taxon>Acinetobacter</taxon>
    </lineage>
</organism>
<dbReference type="KEGG" id="acd:AOLE_08330"/>
<dbReference type="Proteomes" id="UP000000392">
    <property type="component" value="Chromosome"/>
</dbReference>
<evidence type="ECO:0000313" key="2">
    <source>
        <dbReference type="Proteomes" id="UP000000392"/>
    </source>
</evidence>
<dbReference type="AlphaFoldDB" id="A0AAN0UCY6"/>
<name>A0AAN0UCY6_ACISD</name>
<evidence type="ECO:0000313" key="1">
    <source>
        <dbReference type="EMBL" id="ADI90555.1"/>
    </source>
</evidence>
<reference evidence="1 2" key="1">
    <citation type="journal article" date="2010" name="J. Bacteriol.">
        <title>Complete genome sequence of the diesel-degrading Acinetobacter sp. strain DR1.</title>
        <authorList>
            <person name="Jung J."/>
            <person name="Baek J.H."/>
            <person name="Park W."/>
        </authorList>
    </citation>
    <scope>NUCLEOTIDE SEQUENCE [LARGE SCALE GENOMIC DNA]</scope>
    <source>
        <strain evidence="2">JCM 16667 / KCTC 23045 / DR1</strain>
    </source>
</reference>